<keyword evidence="1" id="KW-0238">DNA-binding</keyword>
<dbReference type="RefSeq" id="WP_251260750.1">
    <property type="nucleotide sequence ID" value="NZ_JAMQGP010000002.1"/>
</dbReference>
<dbReference type="PANTHER" id="PTHR35145">
    <property type="entry name" value="CYTOPLASMIC PROTEIN-RELATED"/>
    <property type="match status" value="1"/>
</dbReference>
<comment type="caution">
    <text evidence="1">The sequence shown here is derived from an EMBL/GenBank/DDBJ whole genome shotgun (WGS) entry which is preliminary data.</text>
</comment>
<dbReference type="Pfam" id="PF04237">
    <property type="entry name" value="YjbR"/>
    <property type="match status" value="1"/>
</dbReference>
<dbReference type="PANTHER" id="PTHR35145:SF1">
    <property type="entry name" value="CYTOPLASMIC PROTEIN"/>
    <property type="match status" value="1"/>
</dbReference>
<dbReference type="AlphaFoldDB" id="A0AA42B717"/>
<reference evidence="1 2" key="1">
    <citation type="journal article" date="2013" name="Antonie Van Leeuwenhoek">
        <title>Echinimonas agarilytica gen. nov., sp. nov., a new gammaproteobacterium isolated from the sea urchin Strongylocentrotus intermedius.</title>
        <authorList>
            <person name="Nedashkovskaya O.I."/>
            <person name="Stenkova A.M."/>
            <person name="Zhukova N.V."/>
            <person name="Van Trappen S."/>
            <person name="Lee J.S."/>
            <person name="Kim S.B."/>
        </authorList>
    </citation>
    <scope>NUCLEOTIDE SEQUENCE [LARGE SCALE GENOMIC DNA]</scope>
    <source>
        <strain evidence="1 2">KMM 6351</strain>
    </source>
</reference>
<name>A0AA42B717_9GAMM</name>
<dbReference type="GO" id="GO:0003677">
    <property type="term" value="F:DNA binding"/>
    <property type="evidence" value="ECO:0007669"/>
    <property type="project" value="UniProtKB-KW"/>
</dbReference>
<keyword evidence="2" id="KW-1185">Reference proteome</keyword>
<gene>
    <name evidence="1" type="ORF">NAF29_06925</name>
</gene>
<protein>
    <submittedName>
        <fullName evidence="1">MmcQ/YjbR family DNA-binding protein</fullName>
    </submittedName>
</protein>
<evidence type="ECO:0000313" key="2">
    <source>
        <dbReference type="Proteomes" id="UP001165393"/>
    </source>
</evidence>
<dbReference type="InterPro" id="IPR007351">
    <property type="entry name" value="YjbR"/>
</dbReference>
<dbReference type="Proteomes" id="UP001165393">
    <property type="component" value="Unassembled WGS sequence"/>
</dbReference>
<dbReference type="Gene3D" id="3.90.1150.30">
    <property type="match status" value="1"/>
</dbReference>
<accession>A0AA42B717</accession>
<dbReference type="SUPFAM" id="SSF142906">
    <property type="entry name" value="YjbR-like"/>
    <property type="match status" value="1"/>
</dbReference>
<dbReference type="InterPro" id="IPR058532">
    <property type="entry name" value="YjbR/MT2646/Rv2570-like"/>
</dbReference>
<evidence type="ECO:0000313" key="1">
    <source>
        <dbReference type="EMBL" id="MCM2679402.1"/>
    </source>
</evidence>
<organism evidence="1 2">
    <name type="scientific">Echinimonas agarilytica</name>
    <dbReference type="NCBI Taxonomy" id="1215918"/>
    <lineage>
        <taxon>Bacteria</taxon>
        <taxon>Pseudomonadati</taxon>
        <taxon>Pseudomonadota</taxon>
        <taxon>Gammaproteobacteria</taxon>
        <taxon>Alteromonadales</taxon>
        <taxon>Echinimonadaceae</taxon>
        <taxon>Echinimonas</taxon>
    </lineage>
</organism>
<dbReference type="InterPro" id="IPR038056">
    <property type="entry name" value="YjbR-like_sf"/>
</dbReference>
<dbReference type="EMBL" id="JAMQGP010000002">
    <property type="protein sequence ID" value="MCM2679402.1"/>
    <property type="molecule type" value="Genomic_DNA"/>
</dbReference>
<proteinExistence type="predicted"/>
<sequence length="120" mass="13646">MEFNALNEYLLEAPKSSLDFPFGKDVYVYKVKGKMFALLGHRGDMMTLNLKCNPDEAAALCDVFEGILPGYHMNKKHWITIYFDGSVPNNEVLRLIDNSYALVVSKLPKKDRISLELQTS</sequence>